<dbReference type="InterPro" id="IPR000182">
    <property type="entry name" value="GNAT_dom"/>
</dbReference>
<reference evidence="3 4" key="1">
    <citation type="journal article" date="2015" name="BMC Genomics">
        <title>Gene expression during zombie ant biting behavior reflects the complexity underlying fungal parasitic behavioral manipulation.</title>
        <authorList>
            <person name="de Bekker C."/>
            <person name="Ohm R.A."/>
            <person name="Loreto R.G."/>
            <person name="Sebastian A."/>
            <person name="Albert I."/>
            <person name="Merrow M."/>
            <person name="Brachmann A."/>
            <person name="Hughes D.P."/>
        </authorList>
    </citation>
    <scope>NUCLEOTIDE SEQUENCE [LARGE SCALE GENOMIC DNA]</scope>
    <source>
        <strain evidence="3 4">SC16a</strain>
    </source>
</reference>
<evidence type="ECO:0000313" key="3">
    <source>
        <dbReference type="EMBL" id="PFH59202.1"/>
    </source>
</evidence>
<dbReference type="GO" id="GO:0016747">
    <property type="term" value="F:acyltransferase activity, transferring groups other than amino-acyl groups"/>
    <property type="evidence" value="ECO:0007669"/>
    <property type="project" value="InterPro"/>
</dbReference>
<dbReference type="PANTHER" id="PTHR42791">
    <property type="entry name" value="GNAT FAMILY ACETYLTRANSFERASE"/>
    <property type="match status" value="1"/>
</dbReference>
<organism evidence="3 4">
    <name type="scientific">Ophiocordyceps unilateralis</name>
    <name type="common">Zombie-ant fungus</name>
    <name type="synonym">Torrubia unilateralis</name>
    <dbReference type="NCBI Taxonomy" id="268505"/>
    <lineage>
        <taxon>Eukaryota</taxon>
        <taxon>Fungi</taxon>
        <taxon>Dikarya</taxon>
        <taxon>Ascomycota</taxon>
        <taxon>Pezizomycotina</taxon>
        <taxon>Sordariomycetes</taxon>
        <taxon>Hypocreomycetidae</taxon>
        <taxon>Hypocreales</taxon>
        <taxon>Ophiocordycipitaceae</taxon>
        <taxon>Ophiocordyceps</taxon>
    </lineage>
</organism>
<name>A0A2A9PE63_OPHUN</name>
<dbReference type="EMBL" id="LAZP02000217">
    <property type="protein sequence ID" value="PFH59202.1"/>
    <property type="molecule type" value="Genomic_DNA"/>
</dbReference>
<gene>
    <name evidence="3" type="ORF">XA68_12661</name>
</gene>
<keyword evidence="4" id="KW-1185">Reference proteome</keyword>
<accession>A0A2A9PE63</accession>
<dbReference type="PROSITE" id="PS51186">
    <property type="entry name" value="GNAT"/>
    <property type="match status" value="1"/>
</dbReference>
<evidence type="ECO:0000313" key="4">
    <source>
        <dbReference type="Proteomes" id="UP000037136"/>
    </source>
</evidence>
<dbReference type="InterPro" id="IPR016181">
    <property type="entry name" value="Acyl_CoA_acyltransferase"/>
</dbReference>
<dbReference type="OrthoDB" id="4738875at2759"/>
<dbReference type="PANTHER" id="PTHR42791:SF2">
    <property type="entry name" value="N-ACETYLTRANSFERASE DOMAIN-CONTAINING PROTEIN"/>
    <property type="match status" value="1"/>
</dbReference>
<evidence type="ECO:0000259" key="2">
    <source>
        <dbReference type="PROSITE" id="PS51186"/>
    </source>
</evidence>
<feature type="domain" description="N-acetyltransferase" evidence="2">
    <location>
        <begin position="53"/>
        <end position="192"/>
    </location>
</feature>
<dbReference type="SUPFAM" id="SSF55729">
    <property type="entry name" value="Acyl-CoA N-acyltransferases (Nat)"/>
    <property type="match status" value="1"/>
</dbReference>
<feature type="region of interest" description="Disordered" evidence="1">
    <location>
        <begin position="63"/>
        <end position="97"/>
    </location>
</feature>
<dbReference type="CDD" id="cd04301">
    <property type="entry name" value="NAT_SF"/>
    <property type="match status" value="1"/>
</dbReference>
<sequence>MASLICAALTNEPPWTCVCPTVPEVERLLLGALDSEQQLVMVLEDDEDDDDDNTIVSAAVWDTSREKEKETPTAGSHAAAISSGRASHSCNPDAAKQPLPDKLASLVSAGREGKGARLTLSLLATRPDRQRRGHGKTLASWGVDRARKQRVPVRVQAASRAYVLFSGMGFTDCGLLSVPMDTDGYVKTLVLEPKPSPRRLSRLAELLSRYGPHR</sequence>
<dbReference type="STRING" id="268505.A0A2A9PE63"/>
<protein>
    <recommendedName>
        <fullName evidence="2">N-acetyltransferase domain-containing protein</fullName>
    </recommendedName>
</protein>
<dbReference type="InterPro" id="IPR052523">
    <property type="entry name" value="Trichothecene_AcTrans"/>
</dbReference>
<dbReference type="Gene3D" id="3.40.630.30">
    <property type="match status" value="1"/>
</dbReference>
<dbReference type="AlphaFoldDB" id="A0A2A9PE63"/>
<proteinExistence type="predicted"/>
<dbReference type="Proteomes" id="UP000037136">
    <property type="component" value="Unassembled WGS sequence"/>
</dbReference>
<reference evidence="3 4" key="2">
    <citation type="journal article" date="2017" name="Sci. Rep.">
        <title>Ant-infecting Ophiocordyceps genomes reveal a high diversity of potential behavioral manipulation genes and a possible major role for enterotoxins.</title>
        <authorList>
            <person name="de Bekker C."/>
            <person name="Ohm R.A."/>
            <person name="Evans H.C."/>
            <person name="Brachmann A."/>
            <person name="Hughes D.P."/>
        </authorList>
    </citation>
    <scope>NUCLEOTIDE SEQUENCE [LARGE SCALE GENOMIC DNA]</scope>
    <source>
        <strain evidence="3 4">SC16a</strain>
    </source>
</reference>
<comment type="caution">
    <text evidence="3">The sequence shown here is derived from an EMBL/GenBank/DDBJ whole genome shotgun (WGS) entry which is preliminary data.</text>
</comment>
<evidence type="ECO:0000256" key="1">
    <source>
        <dbReference type="SAM" id="MobiDB-lite"/>
    </source>
</evidence>